<keyword evidence="11" id="KW-0472">Membrane</keyword>
<dbReference type="PROSITE" id="PS00455">
    <property type="entry name" value="AMP_BINDING"/>
    <property type="match status" value="3"/>
</dbReference>
<evidence type="ECO:0000313" key="20">
    <source>
        <dbReference type="Proteomes" id="UP001329430"/>
    </source>
</evidence>
<evidence type="ECO:0000256" key="13">
    <source>
        <dbReference type="ARBA" id="ARBA00026121"/>
    </source>
</evidence>
<evidence type="ECO:0000256" key="12">
    <source>
        <dbReference type="ARBA" id="ARBA00024484"/>
    </source>
</evidence>
<feature type="domain" description="AMP-dependent synthetase/ligase" evidence="17">
    <location>
        <begin position="136"/>
        <end position="463"/>
    </location>
</feature>
<evidence type="ECO:0000256" key="8">
    <source>
        <dbReference type="ARBA" id="ARBA00022832"/>
    </source>
</evidence>
<dbReference type="GO" id="GO:0005324">
    <property type="term" value="F:long-chain fatty acid transmembrane transporter activity"/>
    <property type="evidence" value="ECO:0007669"/>
    <property type="project" value="TreeGrafter"/>
</dbReference>
<dbReference type="InterPro" id="IPR025110">
    <property type="entry name" value="AMP-bd_C"/>
</dbReference>
<keyword evidence="6" id="KW-0812">Transmembrane</keyword>
<comment type="catalytic activity">
    <reaction evidence="12">
        <text>a long-chain fatty acid + ATP + CoA = a long-chain fatty acyl-CoA + AMP + diphosphate</text>
        <dbReference type="Rhea" id="RHEA:15421"/>
        <dbReference type="ChEBI" id="CHEBI:30616"/>
        <dbReference type="ChEBI" id="CHEBI:33019"/>
        <dbReference type="ChEBI" id="CHEBI:57287"/>
        <dbReference type="ChEBI" id="CHEBI:57560"/>
        <dbReference type="ChEBI" id="CHEBI:83139"/>
        <dbReference type="ChEBI" id="CHEBI:456215"/>
        <dbReference type="EC" id="6.2.1.3"/>
    </reaction>
    <physiologicalReaction direction="left-to-right" evidence="12">
        <dbReference type="Rhea" id="RHEA:15422"/>
    </physiologicalReaction>
</comment>
<name>A0AAN7ZHP9_9COLE</name>
<comment type="catalytic activity">
    <reaction evidence="14">
        <text>a very long-chain fatty acid + ATP + CoA = a very long-chain fatty acyl-CoA + AMP + diphosphate</text>
        <dbReference type="Rhea" id="RHEA:54536"/>
        <dbReference type="ChEBI" id="CHEBI:30616"/>
        <dbReference type="ChEBI" id="CHEBI:33019"/>
        <dbReference type="ChEBI" id="CHEBI:57287"/>
        <dbReference type="ChEBI" id="CHEBI:58950"/>
        <dbReference type="ChEBI" id="CHEBI:138261"/>
        <dbReference type="ChEBI" id="CHEBI:456215"/>
    </reaction>
    <physiologicalReaction direction="left-to-right" evidence="14">
        <dbReference type="Rhea" id="RHEA:54537"/>
    </physiologicalReaction>
</comment>
<feature type="domain" description="AMP-dependent synthetase/ligase" evidence="17">
    <location>
        <begin position="723"/>
        <end position="1044"/>
    </location>
</feature>
<dbReference type="Gene3D" id="3.40.50.12780">
    <property type="entry name" value="N-terminal domain of ligase-like"/>
    <property type="match status" value="3"/>
</dbReference>
<comment type="catalytic activity">
    <reaction evidence="16">
        <text>tetracosanoate + ATP + CoA = tetracosanoyl-CoA + AMP + diphosphate</text>
        <dbReference type="Rhea" id="RHEA:33639"/>
        <dbReference type="ChEBI" id="CHEBI:30616"/>
        <dbReference type="ChEBI" id="CHEBI:31014"/>
        <dbReference type="ChEBI" id="CHEBI:33019"/>
        <dbReference type="ChEBI" id="CHEBI:57287"/>
        <dbReference type="ChEBI" id="CHEBI:65052"/>
        <dbReference type="ChEBI" id="CHEBI:456215"/>
    </reaction>
    <physiologicalReaction direction="left-to-right" evidence="16">
        <dbReference type="Rhea" id="RHEA:33640"/>
    </physiologicalReaction>
</comment>
<evidence type="ECO:0000256" key="7">
    <source>
        <dbReference type="ARBA" id="ARBA00022741"/>
    </source>
</evidence>
<dbReference type="EC" id="6.2.1.3" evidence="13"/>
<dbReference type="PANTHER" id="PTHR43107">
    <property type="entry name" value="LONG-CHAIN FATTY ACID TRANSPORT PROTEIN"/>
    <property type="match status" value="1"/>
</dbReference>
<gene>
    <name evidence="19" type="ORF">RI129_002147</name>
</gene>
<reference evidence="19 20" key="1">
    <citation type="journal article" date="2024" name="Insects">
        <title>An Improved Chromosome-Level Genome Assembly of the Firefly Pyrocoelia pectoralis.</title>
        <authorList>
            <person name="Fu X."/>
            <person name="Meyer-Rochow V.B."/>
            <person name="Ballantyne L."/>
            <person name="Zhu X."/>
        </authorList>
    </citation>
    <scope>NUCLEOTIDE SEQUENCE [LARGE SCALE GENOMIC DNA]</scope>
    <source>
        <strain evidence="19">XCY_ONT2</strain>
    </source>
</reference>
<evidence type="ECO:0000256" key="11">
    <source>
        <dbReference type="ARBA" id="ARBA00023136"/>
    </source>
</evidence>
<evidence type="ECO:0000256" key="2">
    <source>
        <dbReference type="ARBA" id="ARBA00006432"/>
    </source>
</evidence>
<feature type="domain" description="AMP-binding enzyme C-terminal" evidence="18">
    <location>
        <begin position="1157"/>
        <end position="1231"/>
    </location>
</feature>
<dbReference type="InterPro" id="IPR020845">
    <property type="entry name" value="AMP-binding_CS"/>
</dbReference>
<dbReference type="GO" id="GO:0005789">
    <property type="term" value="C:endoplasmic reticulum membrane"/>
    <property type="evidence" value="ECO:0007669"/>
    <property type="project" value="TreeGrafter"/>
</dbReference>
<dbReference type="GO" id="GO:0004467">
    <property type="term" value="F:long-chain fatty acid-CoA ligase activity"/>
    <property type="evidence" value="ECO:0007669"/>
    <property type="project" value="UniProtKB-EC"/>
</dbReference>
<evidence type="ECO:0000256" key="10">
    <source>
        <dbReference type="ARBA" id="ARBA00022989"/>
    </source>
</evidence>
<dbReference type="InterPro" id="IPR000873">
    <property type="entry name" value="AMP-dep_synth/lig_dom"/>
</dbReference>
<dbReference type="EMBL" id="JAVRBK010000002">
    <property type="protein sequence ID" value="KAK5647255.1"/>
    <property type="molecule type" value="Genomic_DNA"/>
</dbReference>
<accession>A0AAN7ZHP9</accession>
<evidence type="ECO:0000256" key="15">
    <source>
        <dbReference type="ARBA" id="ARBA00041297"/>
    </source>
</evidence>
<evidence type="ECO:0000256" key="9">
    <source>
        <dbReference type="ARBA" id="ARBA00022840"/>
    </source>
</evidence>
<sequence>MKDVLNTYKVIQPHFIATTEEAEVTEEAKRSSAKFSGGISNLFASQLFSLKASFNKELRTMTSVKQLANSLIVENNILSSSYPDICLACLMYLTLPVSVTKAQRYFSKLKAAIKLWKVVRFLKKIKTQNKPVYHYFNETANKYPHKTAFIFEDEHWSFSEVRELSNKIAVYFEKEGYTKGDSIALLLNNCPDYISICLGLSRIGVTVALVNTNLVNASLLHSLNLVSYKAIIFGSHFKDSVINCIIPNLEIECYQYNRKSDGSTIAGKCVNLTADIFNIRSYETLKGHYDITVSDHLYYIYTSGTTGLPKSVIVTHMKISIVGSMSTAVLKKPEDAIVYCPMPLYHGTGIAFGCGQAIFWGATVVMRTKFSASNYWSDCVKYNCNVGQYIGEMCRYILRNCPQDNIQHPVKVMVGVGLKSQIWKEFQDKYKIKEIVEYYASTEANFGLVNLDGKIGSIGFIPPYLRKYAALQLVKYSDVTNKPIRNEKGFCIKVAENEPGIAIGLIGKENDQSATYVGYIDPYETNKIILRDVFEKGDRYYVSSDVFCYDEFGWYKFVDRLGDTFRWKGENVSTSEIESIISNSIGFNDAVCYGVQIPGNDGKVGMIAITQDHRSVDIDLFHRKLRSNLPFYAMPMFIRFTGSLPLTSTYKFQKHQLKSEGFNLNVTNDIIYFHNATLAKYVLLTTQIYEEISNGEMRVLRFYIWVFYNGATKYKQSVCDNFEKIVLAHPQKVLFYFEDEIWTSSKVKETADKISLYFQNKGYQKGDAIALMYDNCPEYICLWLGLAQIGVVTALVNTNIIKDALTHSIKAAKCKAIICGSNYAAAVSEVSQNLSDIKVYELTDIKAVDKILPYNTDMRKELKDVDPYAFERKLKLHGSDLLIYIFTSGTTGLPKAALLSHLRYNNLTSIAMAYPPNSVVYCPLPLYHASGTVLGVGQALVWGNTIVLKKKFSASSYWDDCIKYRCNVAQYIGEMCRYVLSSSGDKKIKHPVKMMFGNGLKPQIWKQFVAKFGVEQIFEVYGSTEGNAGLVNLNNTVGSVGCIPPLLKLIYPLAIVKFNEDTNEPLRNKDGRCIESGPREPGILITKITTRVALSDFKGYANDEDTNKKILKDAFKVGDRYFNTGDVLEIDENGDFYFLDRTGDTFRWKGENVSTCEVEAIISNLTQLNDAIVFGVQIPGVEGRAGMAAIASDNLELDMSHLLRALKENLPSYAIPLFIRVMDSIPLTSTCKLQKVKLRTEGFNVNLVKDNIYFYHQRESKYVLLSNELYDQIIEACKEMADKIATYFEREGYRKGDSIALLLNNCPDYVCIWLGLSQIGVAVGLINTNVTNDPLIHSLKIINCKGIIFGENFCESIISSVRKRLDIKCYQYNRKLEITPILDDCIDLAKAICSIPPNAGLQNSYTINSGDPLIYIYTSGTTGLPKAAILTHRRMCIVRSMMATIIHNPKDAILYSPLPLYHGGGGILGCGQALFWGSTIVIKKKFSASNYWKDCIKYNCNVAQYIGEMCRYVLVSCPEENIKHPVKIMFGNGLKPIIWAQFQQKYNIKEIYEFYACTEGNFGLVNFDNKIGSIGFIPYYLQKYSILQLIRYSEVTGEPIRDENGFCIKVGVNEPGLAVGYITTNSKNIDSFQYEGYVDARETNSKILRNVFTKNDQYFNSGDVFSYDELRYYYFVDRLGDTFRWKGENVSTSEVEAVISNVIGFKDAIVYGVEIPGSEGRAGMVSMVHDHSSSLDMDLFLQSLRKNLPSYAIPIFIRFKTALPLTATYKLQKYELKNEGFNINMVKDTVYFYNQVQGKYVLLTPELYSDITSGKVRL</sequence>
<dbReference type="Gene3D" id="3.30.300.30">
    <property type="match status" value="3"/>
</dbReference>
<dbReference type="SUPFAM" id="SSF56801">
    <property type="entry name" value="Acetyl-CoA synthetase-like"/>
    <property type="match status" value="3"/>
</dbReference>
<evidence type="ECO:0000256" key="1">
    <source>
        <dbReference type="ARBA" id="ARBA00004651"/>
    </source>
</evidence>
<evidence type="ECO:0000256" key="16">
    <source>
        <dbReference type="ARBA" id="ARBA00048666"/>
    </source>
</evidence>
<dbReference type="InterPro" id="IPR045851">
    <property type="entry name" value="AMP-bd_C_sf"/>
</dbReference>
<evidence type="ECO:0000256" key="3">
    <source>
        <dbReference type="ARBA" id="ARBA00022448"/>
    </source>
</evidence>
<comment type="similarity">
    <text evidence="2">Belongs to the ATP-dependent AMP-binding enzyme family.</text>
</comment>
<dbReference type="GO" id="GO:0044539">
    <property type="term" value="P:long-chain fatty acid import into cell"/>
    <property type="evidence" value="ECO:0007669"/>
    <property type="project" value="TreeGrafter"/>
</dbReference>
<keyword evidence="4" id="KW-1003">Cell membrane</keyword>
<dbReference type="FunFam" id="3.30.300.30:FF:000002">
    <property type="entry name" value="Long-chain fatty acid transport protein 1"/>
    <property type="match status" value="2"/>
</dbReference>
<comment type="caution">
    <text evidence="19">The sequence shown here is derived from an EMBL/GenBank/DDBJ whole genome shotgun (WGS) entry which is preliminary data.</text>
</comment>
<keyword evidence="8" id="KW-0443">Lipid metabolism</keyword>
<comment type="subcellular location">
    <subcellularLocation>
        <location evidence="1">Cell membrane</location>
        <topology evidence="1">Multi-pass membrane protein</topology>
    </subcellularLocation>
</comment>
<keyword evidence="9" id="KW-0067">ATP-binding</keyword>
<feature type="domain" description="AMP-dependent synthetase/ligase" evidence="17">
    <location>
        <begin position="1278"/>
        <end position="1576"/>
    </location>
</feature>
<evidence type="ECO:0000313" key="19">
    <source>
        <dbReference type="EMBL" id="KAK5647255.1"/>
    </source>
</evidence>
<keyword evidence="10" id="KW-1133">Transmembrane helix</keyword>
<evidence type="ECO:0000256" key="14">
    <source>
        <dbReference type="ARBA" id="ARBA00036527"/>
    </source>
</evidence>
<dbReference type="GO" id="GO:0005886">
    <property type="term" value="C:plasma membrane"/>
    <property type="evidence" value="ECO:0007669"/>
    <property type="project" value="UniProtKB-SubCell"/>
</dbReference>
<dbReference type="Pfam" id="PF13193">
    <property type="entry name" value="AMP-binding_C"/>
    <property type="match status" value="2"/>
</dbReference>
<keyword evidence="3" id="KW-0813">Transport</keyword>
<evidence type="ECO:0000259" key="17">
    <source>
        <dbReference type="Pfam" id="PF00501"/>
    </source>
</evidence>
<dbReference type="InterPro" id="IPR042099">
    <property type="entry name" value="ANL_N_sf"/>
</dbReference>
<evidence type="ECO:0000256" key="6">
    <source>
        <dbReference type="ARBA" id="ARBA00022692"/>
    </source>
</evidence>
<evidence type="ECO:0000259" key="18">
    <source>
        <dbReference type="Pfam" id="PF13193"/>
    </source>
</evidence>
<keyword evidence="8" id="KW-0276">Fatty acid metabolism</keyword>
<evidence type="ECO:0000256" key="4">
    <source>
        <dbReference type="ARBA" id="ARBA00022475"/>
    </source>
</evidence>
<dbReference type="Pfam" id="PF00501">
    <property type="entry name" value="AMP-binding"/>
    <property type="match status" value="3"/>
</dbReference>
<dbReference type="Proteomes" id="UP001329430">
    <property type="component" value="Chromosome 2"/>
</dbReference>
<feature type="domain" description="AMP-binding enzyme C-terminal" evidence="18">
    <location>
        <begin position="1694"/>
        <end position="1770"/>
    </location>
</feature>
<protein>
    <recommendedName>
        <fullName evidence="13">long-chain-fatty-acid--CoA ligase</fullName>
        <ecNumber evidence="13">6.2.1.3</ecNumber>
    </recommendedName>
    <alternativeName>
        <fullName evidence="15">Long-chain-fatty-acid--CoA ligase</fullName>
    </alternativeName>
</protein>
<proteinExistence type="inferred from homology"/>
<keyword evidence="20" id="KW-1185">Reference proteome</keyword>
<dbReference type="GO" id="GO:0005524">
    <property type="term" value="F:ATP binding"/>
    <property type="evidence" value="ECO:0007669"/>
    <property type="project" value="UniProtKB-KW"/>
</dbReference>
<keyword evidence="7" id="KW-0547">Nucleotide-binding</keyword>
<evidence type="ECO:0000256" key="5">
    <source>
        <dbReference type="ARBA" id="ARBA00022598"/>
    </source>
</evidence>
<keyword evidence="5" id="KW-0436">Ligase</keyword>
<dbReference type="FunFam" id="3.40.50.12780:FF:000005">
    <property type="entry name" value="Solute carrier family 27 member 6"/>
    <property type="match status" value="3"/>
</dbReference>
<organism evidence="19 20">
    <name type="scientific">Pyrocoelia pectoralis</name>
    <dbReference type="NCBI Taxonomy" id="417401"/>
    <lineage>
        <taxon>Eukaryota</taxon>
        <taxon>Metazoa</taxon>
        <taxon>Ecdysozoa</taxon>
        <taxon>Arthropoda</taxon>
        <taxon>Hexapoda</taxon>
        <taxon>Insecta</taxon>
        <taxon>Pterygota</taxon>
        <taxon>Neoptera</taxon>
        <taxon>Endopterygota</taxon>
        <taxon>Coleoptera</taxon>
        <taxon>Polyphaga</taxon>
        <taxon>Elateriformia</taxon>
        <taxon>Elateroidea</taxon>
        <taxon>Lampyridae</taxon>
        <taxon>Lampyrinae</taxon>
        <taxon>Pyrocoelia</taxon>
    </lineage>
</organism>
<dbReference type="PANTHER" id="PTHR43107:SF15">
    <property type="entry name" value="FATTY ACID TRANSPORT PROTEIN 3, ISOFORM A"/>
    <property type="match status" value="1"/>
</dbReference>